<evidence type="ECO:0000313" key="2">
    <source>
        <dbReference type="RefSeq" id="XP_058980897.1"/>
    </source>
</evidence>
<dbReference type="InterPro" id="IPR012337">
    <property type="entry name" value="RNaseH-like_sf"/>
</dbReference>
<sequence>MFFGYFIPTLVSIKMKLRRLENENLAFLERVNIEMQKALHKRFEKYFYLKEDSLDAVIAAIVIPDVKLRFLKTLLETANNITEDDIKTHLNHYGLEFAKQLEKTPNATSISSQASFLDFGDEPIVECIHETPQLGNVFRETGAYLSDHETSLEMLNSYPIVKQIFVKYNTALPSSAPVERLFSFAGIINRSRRQNLSDSNFEMLVLRKANMTDMN</sequence>
<reference evidence="2" key="1">
    <citation type="submission" date="2025-08" db="UniProtKB">
        <authorList>
            <consortium name="RefSeq"/>
        </authorList>
    </citation>
    <scope>IDENTIFICATION</scope>
    <source>
        <strain evidence="2">Aabys</strain>
        <tissue evidence="2">Whole body</tissue>
    </source>
</reference>
<organism evidence="1 2">
    <name type="scientific">Musca domestica</name>
    <name type="common">House fly</name>
    <dbReference type="NCBI Taxonomy" id="7370"/>
    <lineage>
        <taxon>Eukaryota</taxon>
        <taxon>Metazoa</taxon>
        <taxon>Ecdysozoa</taxon>
        <taxon>Arthropoda</taxon>
        <taxon>Hexapoda</taxon>
        <taxon>Insecta</taxon>
        <taxon>Pterygota</taxon>
        <taxon>Neoptera</taxon>
        <taxon>Endopterygota</taxon>
        <taxon>Diptera</taxon>
        <taxon>Brachycera</taxon>
        <taxon>Muscomorpha</taxon>
        <taxon>Muscoidea</taxon>
        <taxon>Muscidae</taxon>
        <taxon>Musca</taxon>
    </lineage>
</organism>
<accession>A0ABM3V538</accession>
<dbReference type="Proteomes" id="UP001652621">
    <property type="component" value="Unplaced"/>
</dbReference>
<dbReference type="SUPFAM" id="SSF53098">
    <property type="entry name" value="Ribonuclease H-like"/>
    <property type="match status" value="1"/>
</dbReference>
<dbReference type="RefSeq" id="XP_058980897.1">
    <property type="nucleotide sequence ID" value="XM_059124914.1"/>
</dbReference>
<protein>
    <submittedName>
        <fullName evidence="2">Uncharacterized protein LOC131803556</fullName>
    </submittedName>
</protein>
<evidence type="ECO:0000313" key="1">
    <source>
        <dbReference type="Proteomes" id="UP001652621"/>
    </source>
</evidence>
<proteinExistence type="predicted"/>
<gene>
    <name evidence="2" type="primary">LOC131803556</name>
</gene>
<dbReference type="GeneID" id="131803556"/>
<name>A0ABM3V538_MUSDO</name>
<keyword evidence="1" id="KW-1185">Reference proteome</keyword>